<keyword evidence="2" id="KW-1185">Reference proteome</keyword>
<evidence type="ECO:0000313" key="1">
    <source>
        <dbReference type="EMBL" id="VUZ84769.1"/>
    </source>
</evidence>
<evidence type="ECO:0000313" key="2">
    <source>
        <dbReference type="Proteomes" id="UP000334340"/>
    </source>
</evidence>
<name>A0A564ZHH1_9BACT</name>
<sequence>MPVNKAIRFAWRATRNVLCLVPVARQILFPRDRLAARFGRGDAEYAWSVFARHFTRLRDAGFSGAELMLEVGPGRNLGTALLWWAYCGARRDDHVGVVCWDVFKNGIPETRDFWGNLAQELLDAPHTEGSGLQESELDQVLARLREVATGRLIPRITYRVEPLTEFEDAMAANGVQFDLIYSQAAIEHIWRIEAFWDAMGRLTAPGGWHSHRIDLADHGRRDTNYIAMLEWSSPVYWLTMRFIPGATNRWRAHQHLSKLEGLGMEILVARRELRERPPIPRSRLSGEFRSLPEQELRAASLDVVAMAPFDKC</sequence>
<dbReference type="InterPro" id="IPR029063">
    <property type="entry name" value="SAM-dependent_MTases_sf"/>
</dbReference>
<protein>
    <recommendedName>
        <fullName evidence="3">Methyltransferase type 11 domain-containing protein</fullName>
    </recommendedName>
</protein>
<dbReference type="EMBL" id="CABIKM010000017">
    <property type="protein sequence ID" value="VUZ84769.1"/>
    <property type="molecule type" value="Genomic_DNA"/>
</dbReference>
<evidence type="ECO:0008006" key="3">
    <source>
        <dbReference type="Google" id="ProtNLM"/>
    </source>
</evidence>
<reference evidence="1 2" key="1">
    <citation type="submission" date="2019-07" db="EMBL/GenBank/DDBJ databases">
        <authorList>
            <person name="Cremers G."/>
        </authorList>
    </citation>
    <scope>NUCLEOTIDE SEQUENCE [LARGE SCALE GENOMIC DNA]</scope>
</reference>
<gene>
    <name evidence="1" type="ORF">MELA_01143</name>
</gene>
<organism evidence="1 2">
    <name type="scientific">Candidatus Methylomirabilis lanthanidiphila</name>
    <dbReference type="NCBI Taxonomy" id="2211376"/>
    <lineage>
        <taxon>Bacteria</taxon>
        <taxon>Candidatus Methylomirabilota</taxon>
        <taxon>Candidatus Methylomirabilia</taxon>
        <taxon>Candidatus Methylomirabilales</taxon>
        <taxon>Candidatus Methylomirabilaceae</taxon>
        <taxon>Candidatus Methylomirabilis</taxon>
    </lineage>
</organism>
<dbReference type="Proteomes" id="UP000334340">
    <property type="component" value="Unassembled WGS sequence"/>
</dbReference>
<proteinExistence type="predicted"/>
<dbReference type="AlphaFoldDB" id="A0A564ZHH1"/>
<accession>A0A564ZHH1</accession>
<dbReference type="SUPFAM" id="SSF53335">
    <property type="entry name" value="S-adenosyl-L-methionine-dependent methyltransferases"/>
    <property type="match status" value="1"/>
</dbReference>
<dbReference type="Gene3D" id="3.40.50.150">
    <property type="entry name" value="Vaccinia Virus protein VP39"/>
    <property type="match status" value="1"/>
</dbReference>